<dbReference type="PANTHER" id="PTHR46910">
    <property type="entry name" value="TRANSCRIPTION FACTOR PDR1"/>
    <property type="match status" value="1"/>
</dbReference>
<dbReference type="GO" id="GO:0006351">
    <property type="term" value="P:DNA-templated transcription"/>
    <property type="evidence" value="ECO:0007669"/>
    <property type="project" value="InterPro"/>
</dbReference>
<feature type="region of interest" description="Disordered" evidence="3">
    <location>
        <begin position="1"/>
        <end position="20"/>
    </location>
</feature>
<dbReference type="EMBL" id="QZBM01000452">
    <property type="protein sequence ID" value="THZ13961.1"/>
    <property type="molecule type" value="Genomic_DNA"/>
</dbReference>
<feature type="compositionally biased region" description="Polar residues" evidence="3">
    <location>
        <begin position="51"/>
        <end position="71"/>
    </location>
</feature>
<dbReference type="Pfam" id="PF04082">
    <property type="entry name" value="Fungal_trans"/>
    <property type="match status" value="1"/>
</dbReference>
<dbReference type="SUPFAM" id="SSF57701">
    <property type="entry name" value="Zn2/Cys6 DNA-binding domain"/>
    <property type="match status" value="1"/>
</dbReference>
<protein>
    <recommendedName>
        <fullName evidence="4">Zn(2)-C6 fungal-type domain-containing protein</fullName>
    </recommendedName>
</protein>
<evidence type="ECO:0000259" key="4">
    <source>
        <dbReference type="PROSITE" id="PS50048"/>
    </source>
</evidence>
<dbReference type="GO" id="GO:0008270">
    <property type="term" value="F:zinc ion binding"/>
    <property type="evidence" value="ECO:0007669"/>
    <property type="project" value="InterPro"/>
</dbReference>
<dbReference type="Gene3D" id="4.10.240.10">
    <property type="entry name" value="Zn(2)-C6 fungal-type DNA-binding domain"/>
    <property type="match status" value="1"/>
</dbReference>
<dbReference type="InterPro" id="IPR036864">
    <property type="entry name" value="Zn2-C6_fun-type_DNA-bd_sf"/>
</dbReference>
<dbReference type="SMART" id="SM00906">
    <property type="entry name" value="Fungal_trans"/>
    <property type="match status" value="1"/>
</dbReference>
<sequence length="907" mass="101541">MNQTNQDPRQSAPLPTRVSKACDRCKRNKSRCDSYRPCSLCLRANAECTSTSTKTGLSRQDSTNTEASVSRPTAVKRRRNNDSQSGDERRLRSTSRLHSFEDISDRPNPENFDNHRGDTRSDAGDDGEAESTMSMARKIYSLDQQHLDEFAVNAIPGAEIGNPTPAAPSPAVEKYPTNAYLTHPFPPSDVVIELLDEYFASVHGFSLVIYEPKFREMFTSIQDGLAEPSQKSFLILLSTMLGMASWYRSQRPESETGRPSRQWKKLSSDLFKNADNDLINIMDQNSISAIQTLILLGSFYCYHGRPNLSFSMLGASLRTAQALGLHREPSRISFHDCEERKRVWWTIYTWDMFAAVTYGRPLGIHNEDCTVTMPSDFSENIQYRNLARPQDRHLILYSRYQTELNKLYMIASPVIKKVYGTRLRRGGSHADNAPYLQLVKDVTTRLWGWRSALPQHLLIDLDNDCPAEMSATAKAHCLQALALQLTFDNLLIILHRPFLAWHIDSLTVRRGSDISPHEFTHNAQTSSPQEWWDAALRTSRITELPQLAQIATDSHLVAFLAINLFNSAIAMVVMALSDPLSDKAQEVKRITTRIFRLQDLFGRRSKLSMQSSTILKNVVQLLLRRENEAIFAPVPASKRTEEVTETTPSSTTGLLSVRETLNLPLGLPQDFDFPQLENNVSNILTEPSFNQSLASVQKVFSSSSSGTPAVSHGTQQLIDYPMPTQGSDHNSAEYWSTVSTTQNLSDPLDTLSGPSTLADSNGVYWFWDTIVYVWSQDEGLDTLSFGNVDECLLRFFEAELGVNTSLDTRLRTCRINDNICAFCEAKGVAQALCVRLWSLTGHLERLCAAELSCEFQSALDNVNDDDTLCAKGFGDGAAEETDGTSAKDDDFLALNVSGKSHDMDRHT</sequence>
<accession>A0A4V4KI76</accession>
<feature type="domain" description="Zn(2)-C6 fungal-type" evidence="4">
    <location>
        <begin position="21"/>
        <end position="50"/>
    </location>
</feature>
<dbReference type="AlphaFoldDB" id="A0A4V4KI76"/>
<dbReference type="InterPro" id="IPR007219">
    <property type="entry name" value="XnlR_reg_dom"/>
</dbReference>
<evidence type="ECO:0000313" key="6">
    <source>
        <dbReference type="Proteomes" id="UP000308005"/>
    </source>
</evidence>
<feature type="compositionally biased region" description="Basic and acidic residues" evidence="3">
    <location>
        <begin position="98"/>
        <end position="123"/>
    </location>
</feature>
<evidence type="ECO:0000256" key="3">
    <source>
        <dbReference type="SAM" id="MobiDB-lite"/>
    </source>
</evidence>
<comment type="caution">
    <text evidence="5">The sequence shown here is derived from an EMBL/GenBank/DDBJ whole genome shotgun (WGS) entry which is preliminary data.</text>
</comment>
<proteinExistence type="predicted"/>
<dbReference type="CDD" id="cd00067">
    <property type="entry name" value="GAL4"/>
    <property type="match status" value="1"/>
</dbReference>
<dbReference type="GO" id="GO:0000981">
    <property type="term" value="F:DNA-binding transcription factor activity, RNA polymerase II-specific"/>
    <property type="evidence" value="ECO:0007669"/>
    <property type="project" value="InterPro"/>
</dbReference>
<evidence type="ECO:0000256" key="2">
    <source>
        <dbReference type="ARBA" id="ARBA00023242"/>
    </source>
</evidence>
<dbReference type="InterPro" id="IPR001138">
    <property type="entry name" value="Zn2Cys6_DnaBD"/>
</dbReference>
<gene>
    <name evidence="5" type="ORF">D6C91_07576</name>
</gene>
<dbReference type="SMART" id="SM00066">
    <property type="entry name" value="GAL4"/>
    <property type="match status" value="1"/>
</dbReference>
<evidence type="ECO:0000256" key="1">
    <source>
        <dbReference type="ARBA" id="ARBA00022723"/>
    </source>
</evidence>
<dbReference type="PROSITE" id="PS50048">
    <property type="entry name" value="ZN2_CY6_FUNGAL_2"/>
    <property type="match status" value="1"/>
</dbReference>
<dbReference type="InterPro" id="IPR050987">
    <property type="entry name" value="AtrR-like"/>
</dbReference>
<organism evidence="5 6">
    <name type="scientific">Aureobasidium pullulans</name>
    <name type="common">Black yeast</name>
    <name type="synonym">Pullularia pullulans</name>
    <dbReference type="NCBI Taxonomy" id="5580"/>
    <lineage>
        <taxon>Eukaryota</taxon>
        <taxon>Fungi</taxon>
        <taxon>Dikarya</taxon>
        <taxon>Ascomycota</taxon>
        <taxon>Pezizomycotina</taxon>
        <taxon>Dothideomycetes</taxon>
        <taxon>Dothideomycetidae</taxon>
        <taxon>Dothideales</taxon>
        <taxon>Saccotheciaceae</taxon>
        <taxon>Aureobasidium</taxon>
    </lineage>
</organism>
<name>A0A4V4KI76_AURPU</name>
<dbReference type="Proteomes" id="UP000308005">
    <property type="component" value="Unassembled WGS sequence"/>
</dbReference>
<dbReference type="CDD" id="cd12148">
    <property type="entry name" value="fungal_TF_MHR"/>
    <property type="match status" value="1"/>
</dbReference>
<keyword evidence="1" id="KW-0479">Metal-binding</keyword>
<dbReference type="PANTHER" id="PTHR46910:SF8">
    <property type="entry name" value="ZN(II)2CYS6 TRANSCRIPTION FACTOR (EUROFUNG)"/>
    <property type="match status" value="1"/>
</dbReference>
<reference evidence="5 6" key="1">
    <citation type="submission" date="2018-10" db="EMBL/GenBank/DDBJ databases">
        <title>Fifty Aureobasidium pullulans genomes reveal a recombining polyextremotolerant generalist.</title>
        <authorList>
            <person name="Gostincar C."/>
            <person name="Turk M."/>
            <person name="Zajc J."/>
            <person name="Gunde-Cimerman N."/>
        </authorList>
    </citation>
    <scope>NUCLEOTIDE SEQUENCE [LARGE SCALE GENOMIC DNA]</scope>
    <source>
        <strain evidence="5 6">EXF-3863</strain>
    </source>
</reference>
<dbReference type="PROSITE" id="PS00463">
    <property type="entry name" value="ZN2_CY6_FUNGAL_1"/>
    <property type="match status" value="1"/>
</dbReference>
<dbReference type="Pfam" id="PF00172">
    <property type="entry name" value="Zn_clus"/>
    <property type="match status" value="1"/>
</dbReference>
<evidence type="ECO:0000313" key="5">
    <source>
        <dbReference type="EMBL" id="THZ13961.1"/>
    </source>
</evidence>
<keyword evidence="2" id="KW-0539">Nucleus</keyword>
<dbReference type="GO" id="GO:0003677">
    <property type="term" value="F:DNA binding"/>
    <property type="evidence" value="ECO:0007669"/>
    <property type="project" value="InterPro"/>
</dbReference>
<feature type="region of interest" description="Disordered" evidence="3">
    <location>
        <begin position="51"/>
        <end position="131"/>
    </location>
</feature>